<dbReference type="InterPro" id="IPR050465">
    <property type="entry name" value="UPF0194_transport"/>
</dbReference>
<dbReference type="GO" id="GO:0030313">
    <property type="term" value="C:cell envelope"/>
    <property type="evidence" value="ECO:0007669"/>
    <property type="project" value="UniProtKB-SubCell"/>
</dbReference>
<dbReference type="AlphaFoldDB" id="A0A845GBZ1"/>
<evidence type="ECO:0000256" key="1">
    <source>
        <dbReference type="ARBA" id="ARBA00004196"/>
    </source>
</evidence>
<dbReference type="EMBL" id="WWCW01000453">
    <property type="protein sequence ID" value="MYM92143.1"/>
    <property type="molecule type" value="Genomic_DNA"/>
</dbReference>
<sequence>GRATLARAEAAVLSAAANVDSAQATLSTDSTNLARASIRSPIDGVVLSRSVDPGNAVAASLQAVTLFSLAEDLHRLRLLVNVDEADVGAVQAGQQAGFTVSAYAERSYPATVTRVSYGSTITENVVTYVAYLDVDNADLSLRPGMTATAVIRAAQHDNVLLIPNSALRFTPGDAGAAASSGLVSRLMPRLPARAP</sequence>
<dbReference type="InterPro" id="IPR058792">
    <property type="entry name" value="Beta-barrel_RND_2"/>
</dbReference>
<dbReference type="PANTHER" id="PTHR32347:SF14">
    <property type="entry name" value="EFFLUX SYSTEM COMPONENT YKNX-RELATED"/>
    <property type="match status" value="1"/>
</dbReference>
<proteinExistence type="predicted"/>
<name>A0A845GBZ1_9BURK</name>
<dbReference type="Proteomes" id="UP000470302">
    <property type="component" value="Unassembled WGS sequence"/>
</dbReference>
<comment type="caution">
    <text evidence="4">The sequence shown here is derived from an EMBL/GenBank/DDBJ whole genome shotgun (WGS) entry which is preliminary data.</text>
</comment>
<dbReference type="RefSeq" id="WP_161100610.1">
    <property type="nucleotide sequence ID" value="NZ_WWCW01000453.1"/>
</dbReference>
<protein>
    <submittedName>
        <fullName evidence="4">HlyD family efflux transporter periplasmic adaptor subunit</fullName>
    </submittedName>
</protein>
<dbReference type="SUPFAM" id="SSF111369">
    <property type="entry name" value="HlyD-like secretion proteins"/>
    <property type="match status" value="1"/>
</dbReference>
<reference evidence="4 5" key="1">
    <citation type="submission" date="2020-01" db="EMBL/GenBank/DDBJ databases">
        <title>Novel species isolated from a subtropical stream in China.</title>
        <authorList>
            <person name="Lu H."/>
        </authorList>
    </citation>
    <scope>NUCLEOTIDE SEQUENCE [LARGE SCALE GENOMIC DNA]</scope>
    <source>
        <strain evidence="4 5">FT82W</strain>
    </source>
</reference>
<dbReference type="Gene3D" id="2.40.30.170">
    <property type="match status" value="1"/>
</dbReference>
<evidence type="ECO:0000259" key="3">
    <source>
        <dbReference type="Pfam" id="PF25954"/>
    </source>
</evidence>
<evidence type="ECO:0000256" key="2">
    <source>
        <dbReference type="ARBA" id="ARBA00023054"/>
    </source>
</evidence>
<organism evidence="4 5">
    <name type="scientific">Duganella vulcania</name>
    <dbReference type="NCBI Taxonomy" id="2692166"/>
    <lineage>
        <taxon>Bacteria</taxon>
        <taxon>Pseudomonadati</taxon>
        <taxon>Pseudomonadota</taxon>
        <taxon>Betaproteobacteria</taxon>
        <taxon>Burkholderiales</taxon>
        <taxon>Oxalobacteraceae</taxon>
        <taxon>Telluria group</taxon>
        <taxon>Duganella</taxon>
    </lineage>
</organism>
<evidence type="ECO:0000313" key="4">
    <source>
        <dbReference type="EMBL" id="MYM92143.1"/>
    </source>
</evidence>
<dbReference type="Gene3D" id="2.40.50.100">
    <property type="match status" value="1"/>
</dbReference>
<feature type="non-terminal residue" evidence="4">
    <location>
        <position position="1"/>
    </location>
</feature>
<feature type="domain" description="CusB-like beta-barrel" evidence="3">
    <location>
        <begin position="80"/>
        <end position="154"/>
    </location>
</feature>
<comment type="subcellular location">
    <subcellularLocation>
        <location evidence="1">Cell envelope</location>
    </subcellularLocation>
</comment>
<dbReference type="PANTHER" id="PTHR32347">
    <property type="entry name" value="EFFLUX SYSTEM COMPONENT YKNX-RELATED"/>
    <property type="match status" value="1"/>
</dbReference>
<dbReference type="Pfam" id="PF25954">
    <property type="entry name" value="Beta-barrel_RND_2"/>
    <property type="match status" value="1"/>
</dbReference>
<gene>
    <name evidence="4" type="ORF">GTP91_33880</name>
</gene>
<evidence type="ECO:0000313" key="5">
    <source>
        <dbReference type="Proteomes" id="UP000470302"/>
    </source>
</evidence>
<accession>A0A845GBZ1</accession>
<feature type="non-terminal residue" evidence="4">
    <location>
        <position position="195"/>
    </location>
</feature>
<keyword evidence="2" id="KW-0175">Coiled coil</keyword>